<dbReference type="AlphaFoldDB" id="A0AAU9K3M6"/>
<evidence type="ECO:0000313" key="2">
    <source>
        <dbReference type="Proteomes" id="UP001162131"/>
    </source>
</evidence>
<dbReference type="EMBL" id="CAJZBQ010000046">
    <property type="protein sequence ID" value="CAG9328582.1"/>
    <property type="molecule type" value="Genomic_DNA"/>
</dbReference>
<accession>A0AAU9K3M6</accession>
<comment type="caution">
    <text evidence="1">The sequence shown here is derived from an EMBL/GenBank/DDBJ whole genome shotgun (WGS) entry which is preliminary data.</text>
</comment>
<dbReference type="Proteomes" id="UP001162131">
    <property type="component" value="Unassembled WGS sequence"/>
</dbReference>
<gene>
    <name evidence="1" type="ORF">BSTOLATCC_MIC46579</name>
</gene>
<organism evidence="1 2">
    <name type="scientific">Blepharisma stoltei</name>
    <dbReference type="NCBI Taxonomy" id="1481888"/>
    <lineage>
        <taxon>Eukaryota</taxon>
        <taxon>Sar</taxon>
        <taxon>Alveolata</taxon>
        <taxon>Ciliophora</taxon>
        <taxon>Postciliodesmatophora</taxon>
        <taxon>Heterotrichea</taxon>
        <taxon>Heterotrichida</taxon>
        <taxon>Blepharismidae</taxon>
        <taxon>Blepharisma</taxon>
    </lineage>
</organism>
<name>A0AAU9K3M6_9CILI</name>
<protein>
    <submittedName>
        <fullName evidence="1">Uncharacterized protein</fullName>
    </submittedName>
</protein>
<keyword evidence="2" id="KW-1185">Reference proteome</keyword>
<proteinExistence type="predicted"/>
<reference evidence="1" key="1">
    <citation type="submission" date="2021-09" db="EMBL/GenBank/DDBJ databases">
        <authorList>
            <consortium name="AG Swart"/>
            <person name="Singh M."/>
            <person name="Singh A."/>
            <person name="Seah K."/>
            <person name="Emmerich C."/>
        </authorList>
    </citation>
    <scope>NUCLEOTIDE SEQUENCE</scope>
    <source>
        <strain evidence="1">ATCC30299</strain>
    </source>
</reference>
<evidence type="ECO:0000313" key="1">
    <source>
        <dbReference type="EMBL" id="CAG9328582.1"/>
    </source>
</evidence>
<sequence>METVVTSIKLGFGIPFDIPCGEIKTFIATSSDETSRFHSEIQQKTGQSFSEFTTYIIIPCISPEAATTLHNLFSQHWQSSLSSQPSSDPLVEFIKKLSKSDDSEGRIFDADFSVNTKNLLIKLTPVSQKLEQYQGMYEMVKSMAQKILASKQHASLNIFLGRSITDILSSRNVLIGLWQSMKIEFDLNYKSSLSEDLMTLSQQMGGTEGVRDKLRVLAAYEGMTINLNFCDITQIPQIIKDALKTQVNFEAPRAMLSRAFSNVIPTLIQCVEGEVTFMVGTADAIGELKIRLPGFSEFLSLNN</sequence>